<evidence type="ECO:0000256" key="1">
    <source>
        <dbReference type="SAM" id="MobiDB-lite"/>
    </source>
</evidence>
<feature type="compositionally biased region" description="Low complexity" evidence="1">
    <location>
        <begin position="71"/>
        <end position="82"/>
    </location>
</feature>
<sequence length="257" mass="28614">MGIKIGKDPAGYYEMVGGLLSTINKNRVGSVLITRLEQHRKSVRIYPMDKGMAARIGDDNASTSPRNVEDAAPAGASRAPANPTLPYWFKGNPDHPATQEDEREEMAPLGMVGTGKGSDVIIKFNPASIVTKKVFDRSPDAVLFHELVHALRIFHGVRNPVPTSDYRWMNEEEWLAVLLTNIYMSAGGSTRLRGGYGDYDQRLEPPEDTSTGFLTSENVKILDNIWRYWGTVMTDFGFVIVAPFNPTRAYMMSRMPV</sequence>
<dbReference type="RefSeq" id="WP_147157318.1">
    <property type="nucleotide sequence ID" value="NZ_BKAJ01000296.1"/>
</dbReference>
<dbReference type="EMBL" id="BKAJ01000296">
    <property type="protein sequence ID" value="GEP62054.1"/>
    <property type="molecule type" value="Genomic_DNA"/>
</dbReference>
<keyword evidence="3" id="KW-1185">Reference proteome</keyword>
<dbReference type="AlphaFoldDB" id="A0A512NSY3"/>
<dbReference type="Proteomes" id="UP000321058">
    <property type="component" value="Unassembled WGS sequence"/>
</dbReference>
<gene>
    <name evidence="2" type="ORF">RSO01_92200</name>
</gene>
<dbReference type="OrthoDB" id="7375251at2"/>
<reference evidence="2 3" key="1">
    <citation type="submission" date="2019-07" db="EMBL/GenBank/DDBJ databases">
        <title>Whole genome shotgun sequence of Reyranella soli NBRC 108950.</title>
        <authorList>
            <person name="Hosoyama A."/>
            <person name="Uohara A."/>
            <person name="Ohji S."/>
            <person name="Ichikawa N."/>
        </authorList>
    </citation>
    <scope>NUCLEOTIDE SEQUENCE [LARGE SCALE GENOMIC DNA]</scope>
    <source>
        <strain evidence="2 3">NBRC 108950</strain>
    </source>
</reference>
<comment type="caution">
    <text evidence="2">The sequence shown here is derived from an EMBL/GenBank/DDBJ whole genome shotgun (WGS) entry which is preliminary data.</text>
</comment>
<proteinExistence type="predicted"/>
<organism evidence="2 3">
    <name type="scientific">Reyranella soli</name>
    <dbReference type="NCBI Taxonomy" id="1230389"/>
    <lineage>
        <taxon>Bacteria</taxon>
        <taxon>Pseudomonadati</taxon>
        <taxon>Pseudomonadota</taxon>
        <taxon>Alphaproteobacteria</taxon>
        <taxon>Hyphomicrobiales</taxon>
        <taxon>Reyranellaceae</taxon>
        <taxon>Reyranella</taxon>
    </lineage>
</organism>
<dbReference type="Pfam" id="PF14891">
    <property type="entry name" value="Peptidase_M91"/>
    <property type="match status" value="1"/>
</dbReference>
<evidence type="ECO:0000313" key="3">
    <source>
        <dbReference type="Proteomes" id="UP000321058"/>
    </source>
</evidence>
<evidence type="ECO:0000313" key="2">
    <source>
        <dbReference type="EMBL" id="GEP62054.1"/>
    </source>
</evidence>
<protein>
    <submittedName>
        <fullName evidence="2">Uncharacterized protein</fullName>
    </submittedName>
</protein>
<name>A0A512NSY3_9HYPH</name>
<accession>A0A512NSY3</accession>
<dbReference type="InterPro" id="IPR028208">
    <property type="entry name" value="Effector_pro_NleD-like"/>
</dbReference>
<feature type="region of interest" description="Disordered" evidence="1">
    <location>
        <begin position="56"/>
        <end position="101"/>
    </location>
</feature>